<evidence type="ECO:0000313" key="1">
    <source>
        <dbReference type="EMBL" id="EMC94735.1"/>
    </source>
</evidence>
<name>M2N7F4_BAUPA</name>
<proteinExistence type="predicted"/>
<sequence>MSSSGPSQLTPVEEEELLSTLLSLTRYDSYFFSGGRLNCITRLLQHTPGHDNSAAARVRAPYHTLYGTRPDLELTIHVGFLLKACSGGRECILLTPDTQHLYYYCYLCLPASRRTVWLSG</sequence>
<dbReference type="HOGENOM" id="CLU_2049264_0_0_1"/>
<dbReference type="KEGG" id="bcom:BAUCODRAFT_558712"/>
<dbReference type="RefSeq" id="XP_007678465.1">
    <property type="nucleotide sequence ID" value="XM_007680275.1"/>
</dbReference>
<organism evidence="1 2">
    <name type="scientific">Baudoinia panamericana (strain UAMH 10762)</name>
    <name type="common">Angels' share fungus</name>
    <name type="synonym">Baudoinia compniacensis (strain UAMH 10762)</name>
    <dbReference type="NCBI Taxonomy" id="717646"/>
    <lineage>
        <taxon>Eukaryota</taxon>
        <taxon>Fungi</taxon>
        <taxon>Dikarya</taxon>
        <taxon>Ascomycota</taxon>
        <taxon>Pezizomycotina</taxon>
        <taxon>Dothideomycetes</taxon>
        <taxon>Dothideomycetidae</taxon>
        <taxon>Mycosphaerellales</taxon>
        <taxon>Teratosphaeriaceae</taxon>
        <taxon>Baudoinia</taxon>
    </lineage>
</organism>
<keyword evidence="2" id="KW-1185">Reference proteome</keyword>
<evidence type="ECO:0000313" key="2">
    <source>
        <dbReference type="Proteomes" id="UP000011761"/>
    </source>
</evidence>
<dbReference type="AlphaFoldDB" id="M2N7F4"/>
<dbReference type="Proteomes" id="UP000011761">
    <property type="component" value="Unassembled WGS sequence"/>
</dbReference>
<dbReference type="EMBL" id="KB445558">
    <property type="protein sequence ID" value="EMC94735.1"/>
    <property type="molecule type" value="Genomic_DNA"/>
</dbReference>
<gene>
    <name evidence="1" type="ORF">BAUCODRAFT_558712</name>
</gene>
<dbReference type="GeneID" id="19115484"/>
<reference evidence="1 2" key="1">
    <citation type="journal article" date="2012" name="PLoS Pathog.">
        <title>Diverse lifestyles and strategies of plant pathogenesis encoded in the genomes of eighteen Dothideomycetes fungi.</title>
        <authorList>
            <person name="Ohm R.A."/>
            <person name="Feau N."/>
            <person name="Henrissat B."/>
            <person name="Schoch C.L."/>
            <person name="Horwitz B.A."/>
            <person name="Barry K.W."/>
            <person name="Condon B.J."/>
            <person name="Copeland A.C."/>
            <person name="Dhillon B."/>
            <person name="Glaser F."/>
            <person name="Hesse C.N."/>
            <person name="Kosti I."/>
            <person name="LaButti K."/>
            <person name="Lindquist E.A."/>
            <person name="Lucas S."/>
            <person name="Salamov A.A."/>
            <person name="Bradshaw R.E."/>
            <person name="Ciuffetti L."/>
            <person name="Hamelin R.C."/>
            <person name="Kema G.H.J."/>
            <person name="Lawrence C."/>
            <person name="Scott J.A."/>
            <person name="Spatafora J.W."/>
            <person name="Turgeon B.G."/>
            <person name="de Wit P.J.G.M."/>
            <person name="Zhong S."/>
            <person name="Goodwin S.B."/>
            <person name="Grigoriev I.V."/>
        </authorList>
    </citation>
    <scope>NUCLEOTIDE SEQUENCE [LARGE SCALE GENOMIC DNA]</scope>
    <source>
        <strain evidence="1 2">UAMH 10762</strain>
    </source>
</reference>
<accession>M2N7F4</accession>
<protein>
    <submittedName>
        <fullName evidence="1">Uncharacterized protein</fullName>
    </submittedName>
</protein>